<proteinExistence type="predicted"/>
<gene>
    <name evidence="1" type="ORF">WJX72_000012</name>
</gene>
<comment type="caution">
    <text evidence="1">The sequence shown here is derived from an EMBL/GenBank/DDBJ whole genome shotgun (WGS) entry which is preliminary data.</text>
</comment>
<keyword evidence="2" id="KW-1185">Reference proteome</keyword>
<protein>
    <submittedName>
        <fullName evidence="1">Uncharacterized protein</fullName>
    </submittedName>
</protein>
<reference evidence="1 2" key="1">
    <citation type="journal article" date="2024" name="Nat. Commun.">
        <title>Phylogenomics reveals the evolutionary origins of lichenization in chlorophyte algae.</title>
        <authorList>
            <person name="Puginier C."/>
            <person name="Libourel C."/>
            <person name="Otte J."/>
            <person name="Skaloud P."/>
            <person name="Haon M."/>
            <person name="Grisel S."/>
            <person name="Petersen M."/>
            <person name="Berrin J.G."/>
            <person name="Delaux P.M."/>
            <person name="Dal Grande F."/>
            <person name="Keller J."/>
        </authorList>
    </citation>
    <scope>NUCLEOTIDE SEQUENCE [LARGE SCALE GENOMIC DNA]</scope>
    <source>
        <strain evidence="1 2">SAG 2043</strain>
    </source>
</reference>
<sequence length="105" mass="12092">MQDDLARHAADSGLPNDVAFPDRLMTVERLQRDATDEYAAQLFCVYIRRKNQRLPHYLQGVQTPDPRSNVALADTTSCKLRVRNQSVRFTQGLEMNLRRSRFGVL</sequence>
<name>A0AAW1PRH6_9CHLO</name>
<dbReference type="Proteomes" id="UP001489004">
    <property type="component" value="Unassembled WGS sequence"/>
</dbReference>
<organism evidence="1 2">
    <name type="scientific">[Myrmecia] bisecta</name>
    <dbReference type="NCBI Taxonomy" id="41462"/>
    <lineage>
        <taxon>Eukaryota</taxon>
        <taxon>Viridiplantae</taxon>
        <taxon>Chlorophyta</taxon>
        <taxon>core chlorophytes</taxon>
        <taxon>Trebouxiophyceae</taxon>
        <taxon>Trebouxiales</taxon>
        <taxon>Trebouxiaceae</taxon>
        <taxon>Myrmecia</taxon>
    </lineage>
</organism>
<accession>A0AAW1PRH6</accession>
<dbReference type="AlphaFoldDB" id="A0AAW1PRH6"/>
<dbReference type="EMBL" id="JALJOR010000009">
    <property type="protein sequence ID" value="KAK9811213.1"/>
    <property type="molecule type" value="Genomic_DNA"/>
</dbReference>
<evidence type="ECO:0000313" key="2">
    <source>
        <dbReference type="Proteomes" id="UP001489004"/>
    </source>
</evidence>
<evidence type="ECO:0000313" key="1">
    <source>
        <dbReference type="EMBL" id="KAK9811213.1"/>
    </source>
</evidence>